<proteinExistence type="predicted"/>
<dbReference type="SUPFAM" id="SSF51126">
    <property type="entry name" value="Pectin lyase-like"/>
    <property type="match status" value="1"/>
</dbReference>
<dbReference type="InterPro" id="IPR012334">
    <property type="entry name" value="Pectin_lyas_fold"/>
</dbReference>
<name>A0AA95KVD8_9BACT</name>
<reference evidence="2" key="1">
    <citation type="journal article" date="2023" name="Nat. Commun.">
        <title>Identification of a novel Human Milk Oligosaccharides utilization cluster in the infant gut commensal Bacteroides dorei.</title>
        <authorList>
            <person name="Kijner S."/>
            <person name="Ennis D."/>
            <person name="Shmorak S."/>
            <person name="Florentin A."/>
            <person name="Yassour M."/>
        </authorList>
    </citation>
    <scope>NUCLEOTIDE SEQUENCE</scope>
    <source>
        <strain evidence="2">2</strain>
    </source>
</reference>
<protein>
    <recommendedName>
        <fullName evidence="4">Pectate lyase</fullName>
    </recommendedName>
</protein>
<dbReference type="Gene3D" id="2.160.20.10">
    <property type="entry name" value="Single-stranded right-handed beta-helix, Pectin lyase-like"/>
    <property type="match status" value="1"/>
</dbReference>
<feature type="chain" id="PRO_5041701674" description="Pectate lyase" evidence="1">
    <location>
        <begin position="26"/>
        <end position="533"/>
    </location>
</feature>
<keyword evidence="1" id="KW-0732">Signal</keyword>
<dbReference type="InterPro" id="IPR011050">
    <property type="entry name" value="Pectin_lyase_fold/virulence"/>
</dbReference>
<evidence type="ECO:0000256" key="1">
    <source>
        <dbReference type="SAM" id="SignalP"/>
    </source>
</evidence>
<accession>A0AA95KVD8</accession>
<evidence type="ECO:0000313" key="3">
    <source>
        <dbReference type="Proteomes" id="UP001177934"/>
    </source>
</evidence>
<organism evidence="2 3">
    <name type="scientific">Phocaeicola dorei</name>
    <dbReference type="NCBI Taxonomy" id="357276"/>
    <lineage>
        <taxon>Bacteria</taxon>
        <taxon>Pseudomonadati</taxon>
        <taxon>Bacteroidota</taxon>
        <taxon>Bacteroidia</taxon>
        <taxon>Bacteroidales</taxon>
        <taxon>Bacteroidaceae</taxon>
        <taxon>Phocaeicola</taxon>
    </lineage>
</organism>
<gene>
    <name evidence="2" type="ORF">QNN11_09865</name>
</gene>
<sequence length="533" mass="59703">MKHNLCRTLLLFAGVFLFATIDAHFKTTPQSPVHITETDELVYKSYPNGDRIPDFSFCGYRQSEYPIPWVDAKVYVPVVDGDATGLIQQALNYVASLPMEPDGFRGAVQLAPGNYELKGKLLMRADGVVLRGSGCHKNGGTVLRALGPMKDELIRVLGYNNAKTEDTIHIAGQYVPVNATVIPLKQTATLKVGDKIRIVRPSTAGWLSVLGTDRLGNEQEYNFSKWTPGRHDMVWERTVVAVTSESITIDVPLTMSLDPKYGGGYILPLSWTGRINNVGIENLCCDSEYDHTNLKDENHRWQAITFNHVKDGWVRRVEAHHFAGSAVMVLEGAMQVTVEDCKFLYPVSEIANHRRYAFHTLGQLTLFQRCYSEEGYRDFTVGVAVPGPNAFVQCHSERPYSFSGSTGGFSNGILMDKITVSGGIIQLGYRDMADQGAGWVAANSMCWQGRASQTHCVTPPTAHNWAYGMWTQPFGNGHYELSHTFVKPESFFMLNWRLVWVNLQWKKRKYLCTLLMKLRSQLPSTLIGCLYSH</sequence>
<evidence type="ECO:0008006" key="4">
    <source>
        <dbReference type="Google" id="ProtNLM"/>
    </source>
</evidence>
<dbReference type="AlphaFoldDB" id="A0AA95KVD8"/>
<evidence type="ECO:0000313" key="2">
    <source>
        <dbReference type="EMBL" id="WHX11526.1"/>
    </source>
</evidence>
<dbReference type="EMBL" id="CP126056">
    <property type="protein sequence ID" value="WHX11526.1"/>
    <property type="molecule type" value="Genomic_DNA"/>
</dbReference>
<feature type="signal peptide" evidence="1">
    <location>
        <begin position="1"/>
        <end position="25"/>
    </location>
</feature>
<dbReference type="Proteomes" id="UP001177934">
    <property type="component" value="Chromosome"/>
</dbReference>